<keyword evidence="2" id="KW-1185">Reference proteome</keyword>
<accession>A0ACB9MCV3</accession>
<evidence type="ECO:0000313" key="1">
    <source>
        <dbReference type="EMBL" id="KAI4320701.1"/>
    </source>
</evidence>
<sequence length="74" mass="8238">MGKTARSTYKSAVKADPLCNEAYECLIGNHMLTHEEDPFHAMSTLVHVAAVTELGHSNELYVMACNLLKDYPQK</sequence>
<evidence type="ECO:0000313" key="2">
    <source>
        <dbReference type="Proteomes" id="UP001057402"/>
    </source>
</evidence>
<reference evidence="2" key="1">
    <citation type="journal article" date="2023" name="Front. Plant Sci.">
        <title>Chromosomal-level genome assembly of Melastoma candidum provides insights into trichome evolution.</title>
        <authorList>
            <person name="Zhong Y."/>
            <person name="Wu W."/>
            <person name="Sun C."/>
            <person name="Zou P."/>
            <person name="Liu Y."/>
            <person name="Dai S."/>
            <person name="Zhou R."/>
        </authorList>
    </citation>
    <scope>NUCLEOTIDE SEQUENCE [LARGE SCALE GENOMIC DNA]</scope>
</reference>
<proteinExistence type="predicted"/>
<name>A0ACB9MCV3_9MYRT</name>
<organism evidence="1 2">
    <name type="scientific">Melastoma candidum</name>
    <dbReference type="NCBI Taxonomy" id="119954"/>
    <lineage>
        <taxon>Eukaryota</taxon>
        <taxon>Viridiplantae</taxon>
        <taxon>Streptophyta</taxon>
        <taxon>Embryophyta</taxon>
        <taxon>Tracheophyta</taxon>
        <taxon>Spermatophyta</taxon>
        <taxon>Magnoliopsida</taxon>
        <taxon>eudicotyledons</taxon>
        <taxon>Gunneridae</taxon>
        <taxon>Pentapetalae</taxon>
        <taxon>rosids</taxon>
        <taxon>malvids</taxon>
        <taxon>Myrtales</taxon>
        <taxon>Melastomataceae</taxon>
        <taxon>Melastomatoideae</taxon>
        <taxon>Melastomateae</taxon>
        <taxon>Melastoma</taxon>
    </lineage>
</organism>
<comment type="caution">
    <text evidence="1">The sequence shown here is derived from an EMBL/GenBank/DDBJ whole genome shotgun (WGS) entry which is preliminary data.</text>
</comment>
<gene>
    <name evidence="1" type="ORF">MLD38_034154</name>
</gene>
<protein>
    <submittedName>
        <fullName evidence="1">Uncharacterized protein</fullName>
    </submittedName>
</protein>
<dbReference type="Proteomes" id="UP001057402">
    <property type="component" value="Chromosome 10"/>
</dbReference>
<dbReference type="EMBL" id="CM042889">
    <property type="protein sequence ID" value="KAI4320701.1"/>
    <property type="molecule type" value="Genomic_DNA"/>
</dbReference>